<proteinExistence type="predicted"/>
<name>A0A6I3YWD4_ALIFS</name>
<reference evidence="1 2" key="1">
    <citation type="submission" date="2019-11" db="EMBL/GenBank/DDBJ databases">
        <title>Using colonization assays and comparative genomics to discover symbiosis behaviors and factors in Vibrio fischeri.</title>
        <authorList>
            <person name="Bongrand C."/>
            <person name="Moriano-Gutierrez S."/>
            <person name="Arevalo P."/>
            <person name="Mcfall-Ngai M."/>
            <person name="Visick K."/>
            <person name="Polz M.F."/>
            <person name="Ruby E.G."/>
        </authorList>
    </citation>
    <scope>NUCLEOTIDE SEQUENCE [LARGE SCALE GENOMIC DNA]</scope>
    <source>
        <strain evidence="2">emors.3.2</strain>
    </source>
</reference>
<sequence length="144" mass="15653">MTSLSPIRLNKSQRGSALILTIFVLIVVGFIALMATKNQQKMSTHVVTSIMGTRTNMAAQSGSQIEISRFYMEKTGSCFVIDNPPSVYTFSGDGLSQCEAQVKCKPIGELDSGRKVYSLTSTATCKFGTTTLQRIIEVGIRSDD</sequence>
<organism evidence="1 2">
    <name type="scientific">Aliivibrio fischeri</name>
    <name type="common">Vibrio fischeri</name>
    <dbReference type="NCBI Taxonomy" id="668"/>
    <lineage>
        <taxon>Bacteria</taxon>
        <taxon>Pseudomonadati</taxon>
        <taxon>Pseudomonadota</taxon>
        <taxon>Gammaproteobacteria</taxon>
        <taxon>Vibrionales</taxon>
        <taxon>Vibrionaceae</taxon>
        <taxon>Aliivibrio</taxon>
    </lineage>
</organism>
<evidence type="ECO:0000313" key="1">
    <source>
        <dbReference type="EMBL" id="MUK43844.1"/>
    </source>
</evidence>
<dbReference type="EMBL" id="WOBO01000001">
    <property type="protein sequence ID" value="MUK43844.1"/>
    <property type="molecule type" value="Genomic_DNA"/>
</dbReference>
<dbReference type="AlphaFoldDB" id="A0A6I3YWD4"/>
<dbReference type="Proteomes" id="UP000435323">
    <property type="component" value="Unassembled WGS sequence"/>
</dbReference>
<accession>A0A6I3YWD4</accession>
<protein>
    <submittedName>
        <fullName evidence="1">MSHA biogenesis protein MshP</fullName>
    </submittedName>
</protein>
<evidence type="ECO:0000313" key="2">
    <source>
        <dbReference type="Proteomes" id="UP000435323"/>
    </source>
</evidence>
<dbReference type="RefSeq" id="WP_155658244.1">
    <property type="nucleotide sequence ID" value="NZ_WOBK01000011.1"/>
</dbReference>
<gene>
    <name evidence="1" type="ORF">GNP77_00470</name>
</gene>
<comment type="caution">
    <text evidence="1">The sequence shown here is derived from an EMBL/GenBank/DDBJ whole genome shotgun (WGS) entry which is preliminary data.</text>
</comment>